<dbReference type="PANTHER" id="PTHR48047:SF182">
    <property type="entry name" value="GLYCOSYLTRANSFERASE"/>
    <property type="match status" value="1"/>
</dbReference>
<dbReference type="InterPro" id="IPR058980">
    <property type="entry name" value="Glyco_transf_N"/>
</dbReference>
<dbReference type="InterPro" id="IPR002213">
    <property type="entry name" value="UDP_glucos_trans"/>
</dbReference>
<dbReference type="RefSeq" id="XP_030924368.1">
    <property type="nucleotide sequence ID" value="XM_031068508.1"/>
</dbReference>
<sequence length="491" mass="55497">MASKPDHQLHFVLIPLMAPGHLIPMVDMARVLAQRGVTITIVTTHLNAARLNMTIDRAIESGLPIQLLPLRFPCIEAGLPEGCETLDALPSREFSKNFFHAASMLQQPIEQCLKELQPQPSCMISDKYLPWTSDIAHKFQIPRLIFDGTSCFSVMCMHNIQISRIYERVSESESFVVPGLPHRIELTKAQLPPVFNPGSVLLKDQLQAIKDAELIAYGLIANTFEELEPEYIRECRKVNRGKVWCIGPVSLYNKNNLDKSERGNKVSIDSIQCLKWLDSWPVSSVLYVCLGTLSCIKPHQLMELGLGLEASNRPFIWVMREGYKSDELKKWISEERFGERTKGRSFLIWGWAPQVLILSHPAIGGFLTHCGWNSTLEGVCAKVPMITWPLFSEQFYNEKYIVQVLSIGVSVGAKCAIKWGDEDNYGVMVKREDIKKAIDVVMDEGEEGEKRRKRARELGEVASKAVEEGSSYQNITLLIEDIMQTCHHQQS</sequence>
<dbReference type="OMA" id="THIAWIA"/>
<dbReference type="EnsemblPlants" id="QL07p041697:mrna">
    <property type="protein sequence ID" value="QL07p041697:mrna:CDS:1"/>
    <property type="gene ID" value="QL07p041697"/>
</dbReference>
<dbReference type="RefSeq" id="XP_030924367.1">
    <property type="nucleotide sequence ID" value="XM_031068507.1"/>
</dbReference>
<evidence type="ECO:0000313" key="8">
    <source>
        <dbReference type="Proteomes" id="UP000594261"/>
    </source>
</evidence>
<dbReference type="FunFam" id="3.40.50.2000:FF:000047">
    <property type="entry name" value="Glycosyltransferase"/>
    <property type="match status" value="1"/>
</dbReference>
<reference evidence="7" key="2">
    <citation type="submission" date="2021-01" db="UniProtKB">
        <authorList>
            <consortium name="EnsemblPlants"/>
        </authorList>
    </citation>
    <scope>IDENTIFICATION</scope>
</reference>
<dbReference type="SUPFAM" id="SSF53756">
    <property type="entry name" value="UDP-Glycosyltransferase/glycogen phosphorylase"/>
    <property type="match status" value="1"/>
</dbReference>
<dbReference type="Pfam" id="PF26168">
    <property type="entry name" value="Glyco_transf_N"/>
    <property type="match status" value="1"/>
</dbReference>
<organism evidence="7 8">
    <name type="scientific">Quercus lobata</name>
    <name type="common">Valley oak</name>
    <dbReference type="NCBI Taxonomy" id="97700"/>
    <lineage>
        <taxon>Eukaryota</taxon>
        <taxon>Viridiplantae</taxon>
        <taxon>Streptophyta</taxon>
        <taxon>Embryophyta</taxon>
        <taxon>Tracheophyta</taxon>
        <taxon>Spermatophyta</taxon>
        <taxon>Magnoliopsida</taxon>
        <taxon>eudicotyledons</taxon>
        <taxon>Gunneridae</taxon>
        <taxon>Pentapetalae</taxon>
        <taxon>rosids</taxon>
        <taxon>fabids</taxon>
        <taxon>Fagales</taxon>
        <taxon>Fagaceae</taxon>
        <taxon>Quercus</taxon>
    </lineage>
</organism>
<dbReference type="EMBL" id="LRBV02000007">
    <property type="status" value="NOT_ANNOTATED_CDS"/>
    <property type="molecule type" value="Genomic_DNA"/>
</dbReference>
<evidence type="ECO:0000256" key="3">
    <source>
        <dbReference type="ARBA" id="ARBA00022679"/>
    </source>
</evidence>
<dbReference type="Gene3D" id="3.40.50.2000">
    <property type="entry name" value="Glycogen Phosphorylase B"/>
    <property type="match status" value="2"/>
</dbReference>
<dbReference type="GeneID" id="115951316"/>
<dbReference type="AlphaFoldDB" id="A0A7N2M706"/>
<proteinExistence type="inferred from homology"/>
<protein>
    <recommendedName>
        <fullName evidence="5">Glycosyltransferase</fullName>
        <ecNumber evidence="5">2.4.1.-</ecNumber>
    </recommendedName>
</protein>
<dbReference type="KEGG" id="qlo:115951316"/>
<comment type="similarity">
    <text evidence="1 4">Belongs to the UDP-glycosyltransferase family.</text>
</comment>
<dbReference type="CDD" id="cd03784">
    <property type="entry name" value="GT1_Gtf-like"/>
    <property type="match status" value="1"/>
</dbReference>
<reference evidence="7 8" key="1">
    <citation type="journal article" date="2016" name="G3 (Bethesda)">
        <title>First Draft Assembly and Annotation of the Genome of a California Endemic Oak Quercus lobata Nee (Fagaceae).</title>
        <authorList>
            <person name="Sork V.L."/>
            <person name="Fitz-Gibbon S.T."/>
            <person name="Puiu D."/>
            <person name="Crepeau M."/>
            <person name="Gugger P.F."/>
            <person name="Sherman R."/>
            <person name="Stevens K."/>
            <person name="Langley C.H."/>
            <person name="Pellegrini M."/>
            <person name="Salzberg S.L."/>
        </authorList>
    </citation>
    <scope>NUCLEOTIDE SEQUENCE [LARGE SCALE GENOMIC DNA]</scope>
    <source>
        <strain evidence="7 8">cv. SW786</strain>
    </source>
</reference>
<keyword evidence="2 4" id="KW-0328">Glycosyltransferase</keyword>
<accession>A0A7N2M706</accession>
<dbReference type="EC" id="2.4.1.-" evidence="5"/>
<dbReference type="Gramene" id="QL07p041697:mrna">
    <property type="protein sequence ID" value="QL07p041697:mrna:CDS:1"/>
    <property type="gene ID" value="QL07p041697"/>
</dbReference>
<dbReference type="InParanoid" id="A0A7N2M706"/>
<evidence type="ECO:0000256" key="2">
    <source>
        <dbReference type="ARBA" id="ARBA00022676"/>
    </source>
</evidence>
<gene>
    <name evidence="7" type="primary">LOC115951316</name>
</gene>
<name>A0A7N2M706_QUELO</name>
<keyword evidence="3 4" id="KW-0808">Transferase</keyword>
<dbReference type="GO" id="GO:0035251">
    <property type="term" value="F:UDP-glucosyltransferase activity"/>
    <property type="evidence" value="ECO:0007669"/>
    <property type="project" value="TreeGrafter"/>
</dbReference>
<keyword evidence="8" id="KW-1185">Reference proteome</keyword>
<evidence type="ECO:0000313" key="7">
    <source>
        <dbReference type="EnsemblPlants" id="QL07p041697:mrna:CDS:1"/>
    </source>
</evidence>
<feature type="domain" description="Glycosyltransferase N-terminal" evidence="6">
    <location>
        <begin position="10"/>
        <end position="249"/>
    </location>
</feature>
<dbReference type="PROSITE" id="PS00375">
    <property type="entry name" value="UDPGT"/>
    <property type="match status" value="1"/>
</dbReference>
<dbReference type="InterPro" id="IPR035595">
    <property type="entry name" value="UDP_glycos_trans_CS"/>
</dbReference>
<evidence type="ECO:0000259" key="6">
    <source>
        <dbReference type="Pfam" id="PF26168"/>
    </source>
</evidence>
<dbReference type="FunFam" id="3.40.50.2000:FF:000071">
    <property type="entry name" value="Glycosyltransferase"/>
    <property type="match status" value="1"/>
</dbReference>
<dbReference type="PANTHER" id="PTHR48047">
    <property type="entry name" value="GLYCOSYLTRANSFERASE"/>
    <property type="match status" value="1"/>
</dbReference>
<dbReference type="Pfam" id="PF00201">
    <property type="entry name" value="UDPGT"/>
    <property type="match status" value="1"/>
</dbReference>
<evidence type="ECO:0000256" key="1">
    <source>
        <dbReference type="ARBA" id="ARBA00009995"/>
    </source>
</evidence>
<evidence type="ECO:0000256" key="4">
    <source>
        <dbReference type="RuleBase" id="RU003718"/>
    </source>
</evidence>
<evidence type="ECO:0000256" key="5">
    <source>
        <dbReference type="RuleBase" id="RU362057"/>
    </source>
</evidence>
<dbReference type="OrthoDB" id="5835829at2759"/>
<dbReference type="Proteomes" id="UP000594261">
    <property type="component" value="Chromosome 7"/>
</dbReference>